<dbReference type="EMBL" id="ACRF02000001">
    <property type="protein sequence ID" value="EEW92465.2"/>
    <property type="molecule type" value="Genomic_DNA"/>
</dbReference>
<dbReference type="InterPro" id="IPR006976">
    <property type="entry name" value="VanZ-like"/>
</dbReference>
<accession>D0BNK0</accession>
<organism evidence="3 4">
    <name type="scientific">Granulicatella elegans ATCC 700633</name>
    <dbReference type="NCBI Taxonomy" id="626369"/>
    <lineage>
        <taxon>Bacteria</taxon>
        <taxon>Bacillati</taxon>
        <taxon>Bacillota</taxon>
        <taxon>Bacilli</taxon>
        <taxon>Lactobacillales</taxon>
        <taxon>Carnobacteriaceae</taxon>
        <taxon>Granulicatella</taxon>
    </lineage>
</organism>
<dbReference type="PANTHER" id="PTHR36834:SF2">
    <property type="entry name" value="MEMBRANE PROTEIN"/>
    <property type="match status" value="1"/>
</dbReference>
<feature type="transmembrane region" description="Helical" evidence="1">
    <location>
        <begin position="68"/>
        <end position="88"/>
    </location>
</feature>
<dbReference type="PANTHER" id="PTHR36834">
    <property type="entry name" value="MEMBRANE PROTEIN-RELATED"/>
    <property type="match status" value="1"/>
</dbReference>
<feature type="transmembrane region" description="Helical" evidence="1">
    <location>
        <begin position="182"/>
        <end position="200"/>
    </location>
</feature>
<reference evidence="3" key="1">
    <citation type="submission" date="2009-09" db="EMBL/GenBank/DDBJ databases">
        <authorList>
            <consortium name="The Broad Institute Genome Sequencing Platform"/>
            <person name="Ward D."/>
            <person name="Feldgarden M."/>
            <person name="Earl A."/>
            <person name="Young S.K."/>
            <person name="Zeng Q."/>
            <person name="Koehrsen M."/>
            <person name="Alvarado L."/>
            <person name="Berlin A."/>
            <person name="Bochicchio J."/>
            <person name="Borenstein D."/>
            <person name="Chapman S.B."/>
            <person name="Chen Z."/>
            <person name="Engels R."/>
            <person name="Freedman E."/>
            <person name="Gellesch M."/>
            <person name="Goldberg J."/>
            <person name="Griggs A."/>
            <person name="Gujja S."/>
            <person name="Heilman E."/>
            <person name="Heiman D."/>
            <person name="Hepburn T."/>
            <person name="Howarth C."/>
            <person name="Jen D."/>
            <person name="Larson L."/>
            <person name="Lewis B."/>
            <person name="Mehta T."/>
            <person name="Park D."/>
            <person name="Pearson M."/>
            <person name="Roberts A."/>
            <person name="Saif S."/>
            <person name="Shea T."/>
            <person name="Shenoy N."/>
            <person name="Sisk P."/>
            <person name="Stolte C."/>
            <person name="Sykes S."/>
            <person name="Thomson T."/>
            <person name="Walk T."/>
            <person name="White J."/>
            <person name="Yandava C."/>
            <person name="Sibley C.D."/>
            <person name="Field T.R."/>
            <person name="Grinwis M."/>
            <person name="Eshaghurshan C.S."/>
            <person name="Surette M.G."/>
            <person name="Haas B."/>
            <person name="Nusbaum C."/>
            <person name="Birren B."/>
        </authorList>
    </citation>
    <scope>NUCLEOTIDE SEQUENCE [LARGE SCALE GENOMIC DNA]</scope>
    <source>
        <strain evidence="3">ATCC 700633</strain>
    </source>
</reference>
<dbReference type="STRING" id="626369.HMPREF0446_01535"/>
<evidence type="ECO:0000256" key="1">
    <source>
        <dbReference type="SAM" id="Phobius"/>
    </source>
</evidence>
<keyword evidence="1" id="KW-0472">Membrane</keyword>
<feature type="transmembrane region" description="Helical" evidence="1">
    <location>
        <begin position="157"/>
        <end position="176"/>
    </location>
</feature>
<sequence>MNREMLLLEPIYQWLEQLLDGRINHFPLIRLLMNSIDHALIFFIGWLGVWSISLLFRKYHKQKIDWKLESYLHLFIFYLLVLLNITIFRQSSIFNLMRISPRPLQDIYWIPFVDSVKLFTHGSLFAAYYNVFGNIIWFMPMGLFCGILLKEKSHYKLSFWAGLSISLIIEISQWLFSTGVTHIDDVICNALGSVLGYWCYKKYQERKRRLEL</sequence>
<gene>
    <name evidence="3" type="ORF">HMPREF0446_01535</name>
</gene>
<dbReference type="RefSeq" id="WP_020991212.1">
    <property type="nucleotide sequence ID" value="NZ_KI391971.1"/>
</dbReference>
<dbReference type="AlphaFoldDB" id="D0BNK0"/>
<evidence type="ECO:0000313" key="3">
    <source>
        <dbReference type="EMBL" id="EEW92465.2"/>
    </source>
</evidence>
<feature type="transmembrane region" description="Helical" evidence="1">
    <location>
        <begin position="38"/>
        <end position="56"/>
    </location>
</feature>
<dbReference type="HOGENOM" id="CLU_077618_4_2_9"/>
<dbReference type="InterPro" id="IPR053150">
    <property type="entry name" value="Teicoplanin_resist-assoc"/>
</dbReference>
<name>D0BNK0_9LACT</name>
<feature type="domain" description="VanZ-like" evidence="2">
    <location>
        <begin position="75"/>
        <end position="201"/>
    </location>
</feature>
<reference evidence="3" key="2">
    <citation type="submission" date="2011-10" db="EMBL/GenBank/DDBJ databases">
        <title>The Genome Sequence of Granulicatella elegans ATCC 700633.</title>
        <authorList>
            <consortium name="The Broad Institute Genome Sequencing Platform"/>
            <consortium name="The Broad Institute Genome Sequencing Center for Infectious Disease"/>
            <person name="Earl A."/>
            <person name="Ward D."/>
            <person name="Feldgarden M."/>
            <person name="Gevers D."/>
            <person name="Sibley C.D."/>
            <person name="Field T.R."/>
            <person name="Grinwis M."/>
            <person name="Eshaghurshan C.S."/>
            <person name="Surette M.G."/>
            <person name="Young S.K."/>
            <person name="Zeng Q."/>
            <person name="Gargeya S."/>
            <person name="Fitzgerald M."/>
            <person name="Haas B."/>
            <person name="Abouelleil A."/>
            <person name="Alvarado L."/>
            <person name="Arachchi H.M."/>
            <person name="Berlin A."/>
            <person name="Brown A."/>
            <person name="Chapman S.B."/>
            <person name="Chen Z."/>
            <person name="Dunbar C."/>
            <person name="Freedman E."/>
            <person name="Gearin G."/>
            <person name="Goldberg J."/>
            <person name="Griggs A."/>
            <person name="Gujja S."/>
            <person name="Heiman D."/>
            <person name="Howarth C."/>
            <person name="Larson L."/>
            <person name="Lui A."/>
            <person name="MacDonald P.J.P."/>
            <person name="Montmayeur A."/>
            <person name="Murphy C."/>
            <person name="Neiman D."/>
            <person name="Pearson M."/>
            <person name="Priest M."/>
            <person name="Roberts A."/>
            <person name="Saif S."/>
            <person name="Shea T."/>
            <person name="Shenoy N."/>
            <person name="Sisk P."/>
            <person name="Stolte C."/>
            <person name="Sykes S."/>
            <person name="Wortman J."/>
            <person name="Nusbaum C."/>
            <person name="Birren B."/>
        </authorList>
    </citation>
    <scope>NUCLEOTIDE SEQUENCE [LARGE SCALE GENOMIC DNA]</scope>
    <source>
        <strain evidence="3">ATCC 700633</strain>
    </source>
</reference>
<keyword evidence="1" id="KW-0812">Transmembrane</keyword>
<comment type="caution">
    <text evidence="3">The sequence shown here is derived from an EMBL/GenBank/DDBJ whole genome shotgun (WGS) entry which is preliminary data.</text>
</comment>
<dbReference type="Pfam" id="PF04892">
    <property type="entry name" value="VanZ"/>
    <property type="match status" value="1"/>
</dbReference>
<dbReference type="eggNOG" id="COG4767">
    <property type="taxonomic scope" value="Bacteria"/>
</dbReference>
<protein>
    <recommendedName>
        <fullName evidence="2">VanZ-like domain-containing protein</fullName>
    </recommendedName>
</protein>
<keyword evidence="1" id="KW-1133">Transmembrane helix</keyword>
<evidence type="ECO:0000259" key="2">
    <source>
        <dbReference type="Pfam" id="PF04892"/>
    </source>
</evidence>
<proteinExistence type="predicted"/>
<evidence type="ECO:0000313" key="4">
    <source>
        <dbReference type="Proteomes" id="UP000002939"/>
    </source>
</evidence>
<dbReference type="Proteomes" id="UP000002939">
    <property type="component" value="Unassembled WGS sequence"/>
</dbReference>
<feature type="transmembrane region" description="Helical" evidence="1">
    <location>
        <begin position="127"/>
        <end position="150"/>
    </location>
</feature>
<keyword evidence="4" id="KW-1185">Reference proteome</keyword>